<name>A0A1F5SLV5_9BACT</name>
<dbReference type="EMBL" id="MFGB01000006">
    <property type="protein sequence ID" value="OGF27672.1"/>
    <property type="molecule type" value="Genomic_DNA"/>
</dbReference>
<gene>
    <name evidence="1" type="ORF">A2227_03790</name>
</gene>
<dbReference type="AlphaFoldDB" id="A0A1F5SLV5"/>
<evidence type="ECO:0000313" key="1">
    <source>
        <dbReference type="EMBL" id="OGF27672.1"/>
    </source>
</evidence>
<accession>A0A1F5SLV5</accession>
<evidence type="ECO:0008006" key="3">
    <source>
        <dbReference type="Google" id="ProtNLM"/>
    </source>
</evidence>
<protein>
    <recommendedName>
        <fullName evidence="3">Polymerase nucleotidyl transferase domain-containing protein</fullName>
    </recommendedName>
</protein>
<evidence type="ECO:0000313" key="2">
    <source>
        <dbReference type="Proteomes" id="UP000178367"/>
    </source>
</evidence>
<dbReference type="Proteomes" id="UP000178367">
    <property type="component" value="Unassembled WGS sequence"/>
</dbReference>
<organism evidence="1 2">
    <name type="scientific">Candidatus Falkowbacteria bacterium RIFOXYA2_FULL_47_19</name>
    <dbReference type="NCBI Taxonomy" id="1797994"/>
    <lineage>
        <taxon>Bacteria</taxon>
        <taxon>Candidatus Falkowiibacteriota</taxon>
    </lineage>
</organism>
<dbReference type="STRING" id="1797994.A2227_03790"/>
<comment type="caution">
    <text evidence="1">The sequence shown here is derived from an EMBL/GenBank/DDBJ whole genome shotgun (WGS) entry which is preliminary data.</text>
</comment>
<reference evidence="1 2" key="1">
    <citation type="journal article" date="2016" name="Nat. Commun.">
        <title>Thousands of microbial genomes shed light on interconnected biogeochemical processes in an aquifer system.</title>
        <authorList>
            <person name="Anantharaman K."/>
            <person name="Brown C.T."/>
            <person name="Hug L.A."/>
            <person name="Sharon I."/>
            <person name="Castelle C.J."/>
            <person name="Probst A.J."/>
            <person name="Thomas B.C."/>
            <person name="Singh A."/>
            <person name="Wilkins M.J."/>
            <person name="Karaoz U."/>
            <person name="Brodie E.L."/>
            <person name="Williams K.H."/>
            <person name="Hubbard S.S."/>
            <person name="Banfield J.F."/>
        </authorList>
    </citation>
    <scope>NUCLEOTIDE SEQUENCE [LARGE SCALE GENOMIC DNA]</scope>
</reference>
<sequence length="289" mass="33930">MFDYPLTAFEIWQYCDTAFVFEEISAVLKKDDLKNILEEQDGFYFFSGRKQTVETRARRYNYAKEKLKRAILMARIFKLIPWINLIALSNVIGANNLKDESDIDLFIVTEPKRIWITRFFCAGFLKLLDLRPKENKTRNKICLNFYVAAGSLDLRPLMLNGGKDIYFIHWLAGLIPVFDKGDFYGALIEKNGWLREYLPNRKYPKRPLPGQTAGEGLSGFYRDTVDLFVGGLEKNLKAWQLRKLPIALKKGMNKDTRVTINDQVLKLHSKDRREEYRRRWQERLEIVLG</sequence>
<proteinExistence type="predicted"/>